<reference evidence="1 2" key="1">
    <citation type="journal article" date="2019" name="Int. J. Syst. Evol. Microbiol.">
        <title>The Global Catalogue of Microorganisms (GCM) 10K type strain sequencing project: providing services to taxonomists for standard genome sequencing and annotation.</title>
        <authorList>
            <consortium name="The Broad Institute Genomics Platform"/>
            <consortium name="The Broad Institute Genome Sequencing Center for Infectious Disease"/>
            <person name="Wu L."/>
            <person name="Ma J."/>
        </authorList>
    </citation>
    <scope>NUCLEOTIDE SEQUENCE [LARGE SCALE GENOMIC DNA]</scope>
    <source>
        <strain evidence="1 2">JCM 11896</strain>
    </source>
</reference>
<evidence type="ECO:0008006" key="3">
    <source>
        <dbReference type="Google" id="ProtNLM"/>
    </source>
</evidence>
<dbReference type="PANTHER" id="PTHR45947">
    <property type="entry name" value="SULFOQUINOVOSYL TRANSFERASE SQD2"/>
    <property type="match status" value="1"/>
</dbReference>
<comment type="caution">
    <text evidence="1">The sequence shown here is derived from an EMBL/GenBank/DDBJ whole genome shotgun (WGS) entry which is preliminary data.</text>
</comment>
<gene>
    <name evidence="1" type="ORF">GCM10009613_14910</name>
</gene>
<dbReference type="EMBL" id="BAAAJK010000005">
    <property type="protein sequence ID" value="GAA1384273.1"/>
    <property type="molecule type" value="Genomic_DNA"/>
</dbReference>
<organism evidence="1 2">
    <name type="scientific">Pseudonocardia kongjuensis</name>
    <dbReference type="NCBI Taxonomy" id="102227"/>
    <lineage>
        <taxon>Bacteria</taxon>
        <taxon>Bacillati</taxon>
        <taxon>Actinomycetota</taxon>
        <taxon>Actinomycetes</taxon>
        <taxon>Pseudonocardiales</taxon>
        <taxon>Pseudonocardiaceae</taxon>
        <taxon>Pseudonocardia</taxon>
    </lineage>
</organism>
<evidence type="ECO:0000313" key="2">
    <source>
        <dbReference type="Proteomes" id="UP001501414"/>
    </source>
</evidence>
<proteinExistence type="predicted"/>
<sequence>MREGVCVYSPYPTGGMPLYVAELLGAITGAAGSVDGEGGPSVEWLSSTDLDRRFLDGRYVVHPVLPAIRDASQFRTRIGYVVSRVLHHVRRDRRFLAWVRSRADIGAVHVQETPTLLPHLVVRLLRRRGTGVLVTVHNVRRHDYPPFLRPATVDRWLRRTYLDSDCLFVHSRGLADELERFLTAGGACTVPPIRVVPHGIWSTTAVPERIGEQRPAGRRLLFFGTIRRNKGLHLLLEAAARGDLAGYRITVAGEVAEPDHLDQIIVPLVEKARAAGVVIDLRPEFVPDDEVAALCAAHDVLVLPYTEDFVAQSGAAFMGLAHGLPIVATRSGALGELMTEHRIGVLAAAATPSAIAAAVHELCTLPEDGVAALADGMRRAAETLTWGGMAATTVAEYRRVLSRGRTPVARGGLR</sequence>
<dbReference type="Pfam" id="PF13692">
    <property type="entry name" value="Glyco_trans_1_4"/>
    <property type="match status" value="1"/>
</dbReference>
<keyword evidence="2" id="KW-1185">Reference proteome</keyword>
<dbReference type="PANTHER" id="PTHR45947:SF3">
    <property type="entry name" value="SULFOQUINOVOSYL TRANSFERASE SQD2"/>
    <property type="match status" value="1"/>
</dbReference>
<protein>
    <recommendedName>
        <fullName evidence="3">Glycosyltransferase involved in cell wall biosynthesis</fullName>
    </recommendedName>
</protein>
<accession>A0ABN1XKT3</accession>
<dbReference type="SUPFAM" id="SSF53756">
    <property type="entry name" value="UDP-Glycosyltransferase/glycogen phosphorylase"/>
    <property type="match status" value="1"/>
</dbReference>
<dbReference type="InterPro" id="IPR050194">
    <property type="entry name" value="Glycosyltransferase_grp1"/>
</dbReference>
<name>A0ABN1XKT3_9PSEU</name>
<dbReference type="Proteomes" id="UP001501414">
    <property type="component" value="Unassembled WGS sequence"/>
</dbReference>
<dbReference type="RefSeq" id="WP_344019759.1">
    <property type="nucleotide sequence ID" value="NZ_BAAAJK010000005.1"/>
</dbReference>
<evidence type="ECO:0000313" key="1">
    <source>
        <dbReference type="EMBL" id="GAA1384273.1"/>
    </source>
</evidence>
<dbReference type="Gene3D" id="3.40.50.2000">
    <property type="entry name" value="Glycogen Phosphorylase B"/>
    <property type="match status" value="2"/>
</dbReference>